<sequence length="264" mass="30990">MIEAARRLPRKLHLPNPDTYRLAEDPFPALQTWLTEIERSNFGKRFLLCLDEFERLSEVVEATNSRAPLNFIRNLSQHQQKWILLFSGSHQLSELDAYWSDYLINTRALRMSYLQESEARELILQPIEDFPNIYESSAVDMIIQLTHCQPYLVQLVCYELVELLNRDIRANRREADTTTATAQDVQKIIPIVLERGDQYFRELWTSIADSDRNLLRRIIQGETPTQQDKGIMRKLARKEILTQEGIAFQVPLVQKFVEQLLEEE</sequence>
<comment type="caution">
    <text evidence="2">The sequence shown here is derived from an EMBL/GenBank/DDBJ whole genome shotgun (WGS) entry which is preliminary data.</text>
</comment>
<proteinExistence type="predicted"/>
<organism evidence="2 3">
    <name type="scientific">Nostoc minutum NIES-26</name>
    <dbReference type="NCBI Taxonomy" id="1844469"/>
    <lineage>
        <taxon>Bacteria</taxon>
        <taxon>Bacillati</taxon>
        <taxon>Cyanobacteriota</taxon>
        <taxon>Cyanophyceae</taxon>
        <taxon>Nostocales</taxon>
        <taxon>Nostocaceae</taxon>
        <taxon>Nostoc</taxon>
    </lineage>
</organism>
<reference evidence="2" key="1">
    <citation type="submission" date="2016-04" db="EMBL/GenBank/DDBJ databases">
        <authorList>
            <person name="Tabuchi Yagui T.R."/>
        </authorList>
    </citation>
    <scope>NUCLEOTIDE SEQUENCE [LARGE SCALE GENOMIC DNA]</scope>
    <source>
        <strain evidence="2">NIES-26</strain>
    </source>
</reference>
<dbReference type="Proteomes" id="UP000252107">
    <property type="component" value="Unassembled WGS sequence"/>
</dbReference>
<dbReference type="Gene3D" id="3.40.50.300">
    <property type="entry name" value="P-loop containing nucleotide triphosphate hydrolases"/>
    <property type="match status" value="1"/>
</dbReference>
<protein>
    <recommendedName>
        <fullName evidence="1">Novel STAND NTPase 1 domain-containing protein</fullName>
    </recommendedName>
</protein>
<dbReference type="InterPro" id="IPR049052">
    <property type="entry name" value="nSTAND1"/>
</dbReference>
<evidence type="ECO:0000313" key="3">
    <source>
        <dbReference type="Proteomes" id="UP000252107"/>
    </source>
</evidence>
<dbReference type="EMBL" id="LXQD01000017">
    <property type="protein sequence ID" value="RCJ41977.1"/>
    <property type="molecule type" value="Genomic_DNA"/>
</dbReference>
<dbReference type="Pfam" id="PF20703">
    <property type="entry name" value="nSTAND1"/>
    <property type="match status" value="1"/>
</dbReference>
<evidence type="ECO:0000313" key="2">
    <source>
        <dbReference type="EMBL" id="RCJ41977.1"/>
    </source>
</evidence>
<gene>
    <name evidence="2" type="ORF">A6770_35640</name>
</gene>
<name>A0A367RZF0_9NOSO</name>
<accession>A0A367RZF0</accession>
<dbReference type="InterPro" id="IPR027417">
    <property type="entry name" value="P-loop_NTPase"/>
</dbReference>
<keyword evidence="3" id="KW-1185">Reference proteome</keyword>
<dbReference type="AlphaFoldDB" id="A0A367RZF0"/>
<feature type="domain" description="Novel STAND NTPase 1" evidence="1">
    <location>
        <begin position="30"/>
        <end position="259"/>
    </location>
</feature>
<evidence type="ECO:0000259" key="1">
    <source>
        <dbReference type="Pfam" id="PF20703"/>
    </source>
</evidence>
<dbReference type="SUPFAM" id="SSF52540">
    <property type="entry name" value="P-loop containing nucleoside triphosphate hydrolases"/>
    <property type="match status" value="1"/>
</dbReference>